<sequence>MATIGELLNSRAALSPGLEALVSNGERITFLEYKQKVNQLANYLLDLQVQQGDRVAFLCKNTYAFPIIYLAAAKIGAIAVPINCRLKPAEVQYIVEDCQAKVLFYDEEFRDALELLPSCVEKVIRAAVGEEMDDHFKSIFQIASAAEPSADVTERDIATIIYTSGTTGNPKGVMCTHANVYAAGLANVNTLDLRFADRFLFVTPLFHISGMMFIINALIRGFTLVLAANFTPSQLWDLIDEEKITNMMSVPAMLPFMLQMLKTIDKDIFSLRGIICGGSRVPEQPIREFHDLGFSIIQVYGATEYSGAIAYFLPEMDLNRCHSVGKGLYLTELKILDPLTGMECPPGEIGEIVVRGDSVFAGYWNNKEETDQVLKNGWYHTKDVGKLDEEGYLYVIDRLRDMVICGGEKVFPAQVEAVIQQLDGVAEVAVIGVADPVWGELPRAYVVKAEGASLTEEEVLDHTRQNLADYKLIDVEFIAELPKNSMGKTLKYVLRAHANGTKLTNV</sequence>
<dbReference type="InterPro" id="IPR020845">
    <property type="entry name" value="AMP-binding_CS"/>
</dbReference>
<dbReference type="InterPro" id="IPR045851">
    <property type="entry name" value="AMP-bd_C_sf"/>
</dbReference>
<dbReference type="InterPro" id="IPR000873">
    <property type="entry name" value="AMP-dep_synth/lig_dom"/>
</dbReference>
<reference evidence="4" key="1">
    <citation type="journal article" date="2019" name="Int. J. Syst. Evol. Microbiol.">
        <title>The Global Catalogue of Microorganisms (GCM) 10K type strain sequencing project: providing services to taxonomists for standard genome sequencing and annotation.</title>
        <authorList>
            <consortium name="The Broad Institute Genomics Platform"/>
            <consortium name="The Broad Institute Genome Sequencing Center for Infectious Disease"/>
            <person name="Wu L."/>
            <person name="Ma J."/>
        </authorList>
    </citation>
    <scope>NUCLEOTIDE SEQUENCE [LARGE SCALE GENOMIC DNA]</scope>
    <source>
        <strain evidence="4">CGMCC 1.12942</strain>
    </source>
</reference>
<organism evidence="3 4">
    <name type="scientific">Laceyella putida</name>
    <dbReference type="NCBI Taxonomy" id="110101"/>
    <lineage>
        <taxon>Bacteria</taxon>
        <taxon>Bacillati</taxon>
        <taxon>Bacillota</taxon>
        <taxon>Bacilli</taxon>
        <taxon>Bacillales</taxon>
        <taxon>Thermoactinomycetaceae</taxon>
        <taxon>Laceyella</taxon>
    </lineage>
</organism>
<keyword evidence="4" id="KW-1185">Reference proteome</keyword>
<dbReference type="EMBL" id="JBHTBW010000002">
    <property type="protein sequence ID" value="MFC7439630.1"/>
    <property type="molecule type" value="Genomic_DNA"/>
</dbReference>
<feature type="domain" description="AMP-dependent synthetase/ligase" evidence="1">
    <location>
        <begin position="11"/>
        <end position="364"/>
    </location>
</feature>
<accession>A0ABW2RFE5</accession>
<protein>
    <submittedName>
        <fullName evidence="3">Class I adenylate-forming enzyme family protein</fullName>
    </submittedName>
</protein>
<dbReference type="Proteomes" id="UP001596500">
    <property type="component" value="Unassembled WGS sequence"/>
</dbReference>
<dbReference type="Pfam" id="PF00501">
    <property type="entry name" value="AMP-binding"/>
    <property type="match status" value="1"/>
</dbReference>
<dbReference type="Gene3D" id="3.30.300.30">
    <property type="match status" value="1"/>
</dbReference>
<dbReference type="Gene3D" id="3.40.50.12780">
    <property type="entry name" value="N-terminal domain of ligase-like"/>
    <property type="match status" value="1"/>
</dbReference>
<gene>
    <name evidence="3" type="ORF">ACFQNG_00395</name>
</gene>
<name>A0ABW2RFE5_9BACL</name>
<dbReference type="NCBIfam" id="NF004837">
    <property type="entry name" value="PRK06187.1"/>
    <property type="match status" value="1"/>
</dbReference>
<evidence type="ECO:0000259" key="2">
    <source>
        <dbReference type="Pfam" id="PF13193"/>
    </source>
</evidence>
<dbReference type="Pfam" id="PF13193">
    <property type="entry name" value="AMP-binding_C"/>
    <property type="match status" value="1"/>
</dbReference>
<dbReference type="PANTHER" id="PTHR43767">
    <property type="entry name" value="LONG-CHAIN-FATTY-ACID--COA LIGASE"/>
    <property type="match status" value="1"/>
</dbReference>
<evidence type="ECO:0000259" key="1">
    <source>
        <dbReference type="Pfam" id="PF00501"/>
    </source>
</evidence>
<dbReference type="InterPro" id="IPR025110">
    <property type="entry name" value="AMP-bd_C"/>
</dbReference>
<dbReference type="InterPro" id="IPR050237">
    <property type="entry name" value="ATP-dep_AMP-bd_enzyme"/>
</dbReference>
<dbReference type="PROSITE" id="PS00455">
    <property type="entry name" value="AMP_BINDING"/>
    <property type="match status" value="1"/>
</dbReference>
<dbReference type="RefSeq" id="WP_379862813.1">
    <property type="nucleotide sequence ID" value="NZ_JBHTBW010000002.1"/>
</dbReference>
<evidence type="ECO:0000313" key="4">
    <source>
        <dbReference type="Proteomes" id="UP001596500"/>
    </source>
</evidence>
<comment type="caution">
    <text evidence="3">The sequence shown here is derived from an EMBL/GenBank/DDBJ whole genome shotgun (WGS) entry which is preliminary data.</text>
</comment>
<dbReference type="InterPro" id="IPR042099">
    <property type="entry name" value="ANL_N_sf"/>
</dbReference>
<feature type="domain" description="AMP-binding enzyme C-terminal" evidence="2">
    <location>
        <begin position="414"/>
        <end position="488"/>
    </location>
</feature>
<dbReference type="SUPFAM" id="SSF56801">
    <property type="entry name" value="Acetyl-CoA synthetase-like"/>
    <property type="match status" value="1"/>
</dbReference>
<proteinExistence type="predicted"/>
<dbReference type="PANTHER" id="PTHR43767:SF1">
    <property type="entry name" value="NONRIBOSOMAL PEPTIDE SYNTHASE PES1 (EUROFUNG)-RELATED"/>
    <property type="match status" value="1"/>
</dbReference>
<evidence type="ECO:0000313" key="3">
    <source>
        <dbReference type="EMBL" id="MFC7439630.1"/>
    </source>
</evidence>